<dbReference type="SUPFAM" id="SSF53098">
    <property type="entry name" value="Ribonuclease H-like"/>
    <property type="match status" value="1"/>
</dbReference>
<dbReference type="NCBIfam" id="NF033539">
    <property type="entry name" value="transpos_IS1380"/>
    <property type="match status" value="1"/>
</dbReference>
<protein>
    <recommendedName>
        <fullName evidence="1">Transposase DDE domain-containing protein</fullName>
    </recommendedName>
</protein>
<dbReference type="EMBL" id="JQ970528">
    <property type="protein sequence ID" value="AFK79262.1"/>
    <property type="molecule type" value="Genomic_DNA"/>
</dbReference>
<sequence>MAVAYTPFRYKGGTQQVNKQKVVGKVGKFNICFRKEQLTSHAGTVRLQDFAHRLGVERVLDEELQVKMRERGYGEGQAIGGLVDNLIVGGEHLRDLEVWRGDQGTQELLGAEAILAPTTAGEFLRKFDSGDIQDLQRVHLRLQERVRPQQRATTCTIDLDSSIYEQASSHKEGSTKAYNGEVGSHPLLAFWAEEGALLFSHLRRGSAHTVRNVVWFLRETLKRVPETAVKKLRADSGFYSKAVVEWCEAHDFTFTITADQTAPLLAVIAAVPEQCWQKVPEYELAEVAECYYQPTGWTQAYRYVVKRELAEAKDGELYWKYHATVTNEAAPSVRAVVVWHLQHANMENAIKEHKSGFGLEKLPTQKFHANWAYLLIGQLAFTLVAWFKRLVLPSSYQRVTIRTIRHHLCNLAGKLIHTARRVFLVISDHYRYQGVWRFAIDRLAHLQFG</sequence>
<proteinExistence type="predicted"/>
<dbReference type="InterPro" id="IPR025668">
    <property type="entry name" value="Tnp_DDE_dom"/>
</dbReference>
<dbReference type="InterPro" id="IPR012337">
    <property type="entry name" value="RNaseH-like_sf"/>
</dbReference>
<dbReference type="InterPro" id="IPR047960">
    <property type="entry name" value="Transpos_IS1380"/>
</dbReference>
<name>I3VIQ6_9BACT</name>
<evidence type="ECO:0000313" key="2">
    <source>
        <dbReference type="EMBL" id="AFK79262.1"/>
    </source>
</evidence>
<accession>I3VIQ6</accession>
<organism evidence="2">
    <name type="scientific">uncultured bacterium F41-01</name>
    <dbReference type="NCBI Taxonomy" id="1191437"/>
    <lineage>
        <taxon>Bacteria</taxon>
        <taxon>environmental samples</taxon>
    </lineage>
</organism>
<evidence type="ECO:0000259" key="1">
    <source>
        <dbReference type="Pfam" id="PF13701"/>
    </source>
</evidence>
<feature type="domain" description="Transposase DDE" evidence="1">
    <location>
        <begin position="31"/>
        <end position="447"/>
    </location>
</feature>
<reference evidence="2" key="1">
    <citation type="submission" date="2012-04" db="EMBL/GenBank/DDBJ databases">
        <title>Characterization of mineral phosphate solubilization trait from soil metagenome.</title>
        <authorList>
            <person name="Chhabra S."/>
            <person name="Brazil D."/>
            <person name="Morrissey J."/>
            <person name="Burke J."/>
            <person name="O'Gara F."/>
            <person name="Dowling D."/>
        </authorList>
    </citation>
    <scope>NUCLEOTIDE SEQUENCE</scope>
</reference>
<dbReference type="Pfam" id="PF13701">
    <property type="entry name" value="DDE_Tnp_1_4"/>
    <property type="match status" value="1"/>
</dbReference>
<dbReference type="AlphaFoldDB" id="I3VIQ6"/>